<feature type="transmembrane region" description="Helical" evidence="6">
    <location>
        <begin position="230"/>
        <end position="250"/>
    </location>
</feature>
<dbReference type="SUPFAM" id="SSF103481">
    <property type="entry name" value="Multidrug resistance efflux transporter EmrE"/>
    <property type="match status" value="2"/>
</dbReference>
<dbReference type="InterPro" id="IPR050638">
    <property type="entry name" value="AA-Vitamin_Transporters"/>
</dbReference>
<sequence>MAAMTHDAPVVNRLRTGLFLALLSASSFGLSGALARGMMDAGWSPAAVVAVRVLVGGVALLPIALRQLRGDWELLRRKAGLIVAYGLIAVAGTQLAYFYAVAHMAVGAALLIEYTAPIVVIGWLWARHGQKPGRATVLGAVLGVLGLVLVLDLRSGVGASWVGAAWALAAMFGAAVYFVLSARNSDGLPGTVLATGGLLLGGVVLLLAGAAGIAPLHAGTGPAVFADCTAPWWLPLLALGVVTAALAYASGIAATRLLGSRLASFAALLEVVAAIVYAWVLLAQTPRPIQFVGGALILVGVVTVRTGERPDAP</sequence>
<feature type="domain" description="EamA" evidence="7">
    <location>
        <begin position="16"/>
        <end position="151"/>
    </location>
</feature>
<proteinExistence type="inferred from homology"/>
<dbReference type="InterPro" id="IPR037185">
    <property type="entry name" value="EmrE-like"/>
</dbReference>
<keyword evidence="3 6" id="KW-0812">Transmembrane</keyword>
<evidence type="ECO:0000313" key="9">
    <source>
        <dbReference type="Proteomes" id="UP000076512"/>
    </source>
</evidence>
<dbReference type="EMBL" id="LWGR01000009">
    <property type="protein sequence ID" value="KZM72164.1"/>
    <property type="molecule type" value="Genomic_DNA"/>
</dbReference>
<protein>
    <recommendedName>
        <fullName evidence="7">EamA domain-containing protein</fullName>
    </recommendedName>
</protein>
<dbReference type="PANTHER" id="PTHR32322:SF2">
    <property type="entry name" value="EAMA DOMAIN-CONTAINING PROTEIN"/>
    <property type="match status" value="1"/>
</dbReference>
<keyword evidence="5 6" id="KW-0472">Membrane</keyword>
<accession>A0A161Z1N2</accession>
<evidence type="ECO:0000313" key="8">
    <source>
        <dbReference type="EMBL" id="KZM72164.1"/>
    </source>
</evidence>
<evidence type="ECO:0000256" key="1">
    <source>
        <dbReference type="ARBA" id="ARBA00004141"/>
    </source>
</evidence>
<feature type="transmembrane region" description="Helical" evidence="6">
    <location>
        <begin position="135"/>
        <end position="153"/>
    </location>
</feature>
<evidence type="ECO:0000256" key="3">
    <source>
        <dbReference type="ARBA" id="ARBA00022692"/>
    </source>
</evidence>
<feature type="transmembrane region" description="Helical" evidence="6">
    <location>
        <begin position="45"/>
        <end position="68"/>
    </location>
</feature>
<feature type="transmembrane region" description="Helical" evidence="6">
    <location>
        <begin position="106"/>
        <end position="126"/>
    </location>
</feature>
<reference evidence="8 9" key="1">
    <citation type="submission" date="2016-04" db="EMBL/GenBank/DDBJ databases">
        <authorList>
            <person name="Evans L.H."/>
            <person name="Alamgir A."/>
            <person name="Owens N."/>
            <person name="Weber N.D."/>
            <person name="Virtaneva K."/>
            <person name="Barbian K."/>
            <person name="Babar A."/>
            <person name="Rosenke K."/>
        </authorList>
    </citation>
    <scope>NUCLEOTIDE SEQUENCE [LARGE SCALE GENOMIC DNA]</scope>
    <source>
        <strain evidence="8 9">IFM 0406</strain>
    </source>
</reference>
<evidence type="ECO:0000256" key="4">
    <source>
        <dbReference type="ARBA" id="ARBA00022989"/>
    </source>
</evidence>
<dbReference type="RefSeq" id="WP_067592441.1">
    <property type="nucleotide sequence ID" value="NZ_JABMCZ010000001.1"/>
</dbReference>
<name>A0A161Z1N2_9NOCA</name>
<feature type="transmembrane region" description="Helical" evidence="6">
    <location>
        <begin position="192"/>
        <end position="218"/>
    </location>
</feature>
<keyword evidence="4 6" id="KW-1133">Transmembrane helix</keyword>
<organism evidence="8 9">
    <name type="scientific">Nocardia terpenica</name>
    <dbReference type="NCBI Taxonomy" id="455432"/>
    <lineage>
        <taxon>Bacteria</taxon>
        <taxon>Bacillati</taxon>
        <taxon>Actinomycetota</taxon>
        <taxon>Actinomycetes</taxon>
        <taxon>Mycobacteriales</taxon>
        <taxon>Nocardiaceae</taxon>
        <taxon>Nocardia</taxon>
    </lineage>
</organism>
<dbReference type="STRING" id="455432.AWN90_36405"/>
<evidence type="ECO:0000256" key="6">
    <source>
        <dbReference type="SAM" id="Phobius"/>
    </source>
</evidence>
<feature type="domain" description="EamA" evidence="7">
    <location>
        <begin position="162"/>
        <end position="304"/>
    </location>
</feature>
<dbReference type="OrthoDB" id="154915at2"/>
<feature type="transmembrane region" description="Helical" evidence="6">
    <location>
        <begin position="159"/>
        <end position="180"/>
    </location>
</feature>
<comment type="similarity">
    <text evidence="2">Belongs to the EamA transporter family.</text>
</comment>
<comment type="caution">
    <text evidence="8">The sequence shown here is derived from an EMBL/GenBank/DDBJ whole genome shotgun (WGS) entry which is preliminary data.</text>
</comment>
<gene>
    <name evidence="8" type="ORF">AWN90_36405</name>
</gene>
<feature type="transmembrane region" description="Helical" evidence="6">
    <location>
        <begin position="288"/>
        <end position="307"/>
    </location>
</feature>
<dbReference type="Proteomes" id="UP000076512">
    <property type="component" value="Unassembled WGS sequence"/>
</dbReference>
<comment type="subcellular location">
    <subcellularLocation>
        <location evidence="1">Membrane</location>
        <topology evidence="1">Multi-pass membrane protein</topology>
    </subcellularLocation>
</comment>
<evidence type="ECO:0000256" key="2">
    <source>
        <dbReference type="ARBA" id="ARBA00007362"/>
    </source>
</evidence>
<evidence type="ECO:0000259" key="7">
    <source>
        <dbReference type="Pfam" id="PF00892"/>
    </source>
</evidence>
<dbReference type="GO" id="GO:0016020">
    <property type="term" value="C:membrane"/>
    <property type="evidence" value="ECO:0007669"/>
    <property type="project" value="UniProtKB-SubCell"/>
</dbReference>
<keyword evidence="9" id="KW-1185">Reference proteome</keyword>
<dbReference type="AlphaFoldDB" id="A0A161Z1N2"/>
<feature type="transmembrane region" description="Helical" evidence="6">
    <location>
        <begin position="262"/>
        <end position="282"/>
    </location>
</feature>
<evidence type="ECO:0000256" key="5">
    <source>
        <dbReference type="ARBA" id="ARBA00023136"/>
    </source>
</evidence>
<dbReference type="InterPro" id="IPR000620">
    <property type="entry name" value="EamA_dom"/>
</dbReference>
<feature type="transmembrane region" description="Helical" evidence="6">
    <location>
        <begin position="80"/>
        <end position="100"/>
    </location>
</feature>
<dbReference type="PANTHER" id="PTHR32322">
    <property type="entry name" value="INNER MEMBRANE TRANSPORTER"/>
    <property type="match status" value="1"/>
</dbReference>
<dbReference type="Pfam" id="PF00892">
    <property type="entry name" value="EamA"/>
    <property type="match status" value="2"/>
</dbReference>